<evidence type="ECO:0000313" key="3">
    <source>
        <dbReference type="Proteomes" id="UP000182658"/>
    </source>
</evidence>
<accession>A0A1J7J124</accession>
<dbReference type="EMBL" id="KV875100">
    <property type="protein sequence ID" value="OIW27025.1"/>
    <property type="molecule type" value="Genomic_DNA"/>
</dbReference>
<dbReference type="PANTHER" id="PTHR42791:SF2">
    <property type="entry name" value="N-ACETYLTRANSFERASE DOMAIN-CONTAINING PROTEIN"/>
    <property type="match status" value="1"/>
</dbReference>
<protein>
    <submittedName>
        <fullName evidence="2">Acetyltransferase</fullName>
    </submittedName>
</protein>
<dbReference type="AlphaFoldDB" id="A0A1J7J124"/>
<feature type="domain" description="N-acetyltransferase" evidence="1">
    <location>
        <begin position="92"/>
        <end position="228"/>
    </location>
</feature>
<keyword evidence="2" id="KW-0808">Transferase</keyword>
<reference evidence="2 3" key="1">
    <citation type="submission" date="2016-10" db="EMBL/GenBank/DDBJ databases">
        <title>Draft genome sequence of Coniochaeta ligniaria NRRL30616, a lignocellulolytic fungus for bioabatement of inhibitors in plant biomass hydrolysates.</title>
        <authorList>
            <consortium name="DOE Joint Genome Institute"/>
            <person name="Jimenez D.J."/>
            <person name="Hector R.E."/>
            <person name="Riley R."/>
            <person name="Sun H."/>
            <person name="Grigoriev I.V."/>
            <person name="Van Elsas J.D."/>
            <person name="Nichols N.N."/>
        </authorList>
    </citation>
    <scope>NUCLEOTIDE SEQUENCE [LARGE SCALE GENOMIC DNA]</scope>
    <source>
        <strain evidence="2 3">NRRL 30616</strain>
    </source>
</reference>
<dbReference type="InterPro" id="IPR000182">
    <property type="entry name" value="GNAT_dom"/>
</dbReference>
<evidence type="ECO:0000313" key="2">
    <source>
        <dbReference type="EMBL" id="OIW27025.1"/>
    </source>
</evidence>
<dbReference type="STRING" id="1408157.A0A1J7J124"/>
<evidence type="ECO:0000259" key="1">
    <source>
        <dbReference type="PROSITE" id="PS51186"/>
    </source>
</evidence>
<dbReference type="InterPro" id="IPR052523">
    <property type="entry name" value="Trichothecene_AcTrans"/>
</dbReference>
<dbReference type="SUPFAM" id="SSF55729">
    <property type="entry name" value="Acyl-CoA N-acyltransferases (Nat)"/>
    <property type="match status" value="1"/>
</dbReference>
<dbReference type="GO" id="GO:0016747">
    <property type="term" value="F:acyltransferase activity, transferring groups other than amino-acyl groups"/>
    <property type="evidence" value="ECO:0007669"/>
    <property type="project" value="InterPro"/>
</dbReference>
<organism evidence="2 3">
    <name type="scientific">Coniochaeta ligniaria NRRL 30616</name>
    <dbReference type="NCBI Taxonomy" id="1408157"/>
    <lineage>
        <taxon>Eukaryota</taxon>
        <taxon>Fungi</taxon>
        <taxon>Dikarya</taxon>
        <taxon>Ascomycota</taxon>
        <taxon>Pezizomycotina</taxon>
        <taxon>Sordariomycetes</taxon>
        <taxon>Sordariomycetidae</taxon>
        <taxon>Coniochaetales</taxon>
        <taxon>Coniochaetaceae</taxon>
        <taxon>Coniochaeta</taxon>
    </lineage>
</organism>
<dbReference type="InterPro" id="IPR016181">
    <property type="entry name" value="Acyl_CoA_acyltransferase"/>
</dbReference>
<keyword evidence="3" id="KW-1185">Reference proteome</keyword>
<name>A0A1J7J124_9PEZI</name>
<dbReference type="PANTHER" id="PTHR42791">
    <property type="entry name" value="GNAT FAMILY ACETYLTRANSFERASE"/>
    <property type="match status" value="1"/>
</dbReference>
<dbReference type="Pfam" id="PF13508">
    <property type="entry name" value="Acetyltransf_7"/>
    <property type="match status" value="1"/>
</dbReference>
<gene>
    <name evidence="2" type="ORF">CONLIGDRAFT_635249</name>
</gene>
<dbReference type="InParanoid" id="A0A1J7J124"/>
<dbReference type="OrthoDB" id="61113at2759"/>
<proteinExistence type="predicted"/>
<dbReference type="Gene3D" id="3.40.630.30">
    <property type="match status" value="1"/>
</dbReference>
<dbReference type="Proteomes" id="UP000182658">
    <property type="component" value="Unassembled WGS sequence"/>
</dbReference>
<dbReference type="CDD" id="cd04301">
    <property type="entry name" value="NAT_SF"/>
    <property type="match status" value="1"/>
</dbReference>
<dbReference type="PROSITE" id="PS51186">
    <property type="entry name" value="GNAT"/>
    <property type="match status" value="1"/>
</dbReference>
<sequence>MAAKVTICQCTVADSDALTRNNISAFWADPYWVLGWKHRTLEYHISQVAKRMPRNLLNDREIKRHQKAVDAETGRLVGYARWILPESRATLADGTPAWPDAMVPAVSAEEEAEIRKVAATAHWDPNEESDHLAKHIQDAKKEILARKEYIRLDYLAVHPDNQGKGIGTALVQSGMEQAEKLGLDIFVYAKEQGAGVYKRLGFRVERDFVLDDSEYGGTGRVYVALMIYEQNPRSEGEAKAGQGSVA</sequence>